<keyword evidence="2 9" id="KW-1003">Cell membrane</keyword>
<evidence type="ECO:0000256" key="2">
    <source>
        <dbReference type="ARBA" id="ARBA00022475"/>
    </source>
</evidence>
<dbReference type="PATRIC" id="fig|914150.5.peg.2141"/>
<dbReference type="GO" id="GO:0008682">
    <property type="term" value="F:3-demethoxyubiquinol 3-hydroxylase activity"/>
    <property type="evidence" value="ECO:0007669"/>
    <property type="project" value="UniProtKB-EC"/>
</dbReference>
<evidence type="ECO:0000256" key="3">
    <source>
        <dbReference type="ARBA" id="ARBA00022688"/>
    </source>
</evidence>
<dbReference type="EC" id="1.14.99.60" evidence="9"/>
<dbReference type="CDD" id="cd01042">
    <property type="entry name" value="DMQH"/>
    <property type="match status" value="1"/>
</dbReference>
<dbReference type="HOGENOM" id="CLU_088601_0_0_6"/>
<keyword evidence="6 9" id="KW-0408">Iron</keyword>
<dbReference type="PANTHER" id="PTHR11237:SF4">
    <property type="entry name" value="5-DEMETHOXYUBIQUINONE HYDROXYLASE, MITOCHONDRIAL"/>
    <property type="match status" value="1"/>
</dbReference>
<evidence type="ECO:0000256" key="8">
    <source>
        <dbReference type="ARBA" id="ARBA00023136"/>
    </source>
</evidence>
<dbReference type="GO" id="GO:0046872">
    <property type="term" value="F:metal ion binding"/>
    <property type="evidence" value="ECO:0007669"/>
    <property type="project" value="UniProtKB-KW"/>
</dbReference>
<dbReference type="Proteomes" id="UP000034071">
    <property type="component" value="Chromosome"/>
</dbReference>
<dbReference type="InterPro" id="IPR012347">
    <property type="entry name" value="Ferritin-like"/>
</dbReference>
<keyword evidence="7 9" id="KW-0503">Monooxygenase</keyword>
<comment type="subcellular location">
    <subcellularLocation>
        <location evidence="9">Cell membrane</location>
        <topology evidence="9">Peripheral membrane protein</topology>
    </subcellularLocation>
</comment>
<organism evidence="10 11">
    <name type="scientific">Kangiella geojedonensis</name>
    <dbReference type="NCBI Taxonomy" id="914150"/>
    <lineage>
        <taxon>Bacteria</taxon>
        <taxon>Pseudomonadati</taxon>
        <taxon>Pseudomonadota</taxon>
        <taxon>Gammaproteobacteria</taxon>
        <taxon>Kangiellales</taxon>
        <taxon>Kangiellaceae</taxon>
        <taxon>Kangiella</taxon>
    </lineage>
</organism>
<dbReference type="KEGG" id="kge:TQ33_2112"/>
<dbReference type="RefSeq" id="WP_046562029.1">
    <property type="nucleotide sequence ID" value="NZ_CP010975.1"/>
</dbReference>
<feature type="binding site" evidence="9">
    <location>
        <position position="91"/>
    </location>
    <ligand>
        <name>Fe cation</name>
        <dbReference type="ChEBI" id="CHEBI:24875"/>
        <label>2</label>
    </ligand>
</feature>
<comment type="function">
    <text evidence="9">Catalyzes the hydroxylation of 2-nonaprenyl-3-methyl-6-methoxy-1,4-benzoquinol during ubiquinone biosynthesis.</text>
</comment>
<reference evidence="10 11" key="1">
    <citation type="submission" date="2015-02" db="EMBL/GenBank/DDBJ databases">
        <title>Complete genome sequence of Kangiella geojedonensis strain YCS-5T.</title>
        <authorList>
            <person name="Kim K.M."/>
        </authorList>
    </citation>
    <scope>NUCLEOTIDE SEQUENCE [LARGE SCALE GENOMIC DNA]</scope>
    <source>
        <strain evidence="10 11">YCS-5</strain>
    </source>
</reference>
<evidence type="ECO:0000313" key="10">
    <source>
        <dbReference type="EMBL" id="AKE53041.1"/>
    </source>
</evidence>
<comment type="similarity">
    <text evidence="9">Belongs to the COQ7 family.</text>
</comment>
<sequence length="212" mass="23723">MRQYSFFDRLCMVADSALKTTQGIYDAAPRTSPAEDIAEQDLTADEQKRAANLMRINHTGEVCAQALYQGQALTAKLPKTRQEMEHAAQEEVDHLAWCSERLDELNSHESYLNPLWYAGSFTIGAVAGLVGDKWSLGFVAETENQVCKHLESHLDKLPEQDYKSKAILSQMHTEELKHATTAIDNGAAELPTPVKLGMKTMSKVMTRTVYYI</sequence>
<feature type="binding site" evidence="9">
    <location>
        <position position="143"/>
    </location>
    <ligand>
        <name>Fe cation</name>
        <dbReference type="ChEBI" id="CHEBI:24875"/>
        <label>2</label>
    </ligand>
</feature>
<dbReference type="UniPathway" id="UPA00232"/>
<feature type="binding site" evidence="9">
    <location>
        <position position="91"/>
    </location>
    <ligand>
        <name>Fe cation</name>
        <dbReference type="ChEBI" id="CHEBI:24875"/>
        <label>1</label>
    </ligand>
</feature>
<dbReference type="EMBL" id="CP010975">
    <property type="protein sequence ID" value="AKE53041.1"/>
    <property type="molecule type" value="Genomic_DNA"/>
</dbReference>
<dbReference type="GO" id="GO:0005886">
    <property type="term" value="C:plasma membrane"/>
    <property type="evidence" value="ECO:0007669"/>
    <property type="project" value="UniProtKB-SubCell"/>
</dbReference>
<dbReference type="SUPFAM" id="SSF47240">
    <property type="entry name" value="Ferritin-like"/>
    <property type="match status" value="1"/>
</dbReference>
<dbReference type="InterPro" id="IPR009078">
    <property type="entry name" value="Ferritin-like_SF"/>
</dbReference>
<accession>A0A0F6RDK9</accession>
<dbReference type="Pfam" id="PF03232">
    <property type="entry name" value="COQ7"/>
    <property type="match status" value="1"/>
</dbReference>
<comment type="catalytic activity">
    <reaction evidence="9">
        <text>a 5-methoxy-2-methyl-3-(all-trans-polyprenyl)benzene-1,4-diol + AH2 + O2 = a 3-demethylubiquinol + A + H2O</text>
        <dbReference type="Rhea" id="RHEA:50908"/>
        <dbReference type="Rhea" id="RHEA-COMP:10859"/>
        <dbReference type="Rhea" id="RHEA-COMP:10914"/>
        <dbReference type="ChEBI" id="CHEBI:13193"/>
        <dbReference type="ChEBI" id="CHEBI:15377"/>
        <dbReference type="ChEBI" id="CHEBI:15379"/>
        <dbReference type="ChEBI" id="CHEBI:17499"/>
        <dbReference type="ChEBI" id="CHEBI:84167"/>
        <dbReference type="ChEBI" id="CHEBI:84422"/>
        <dbReference type="EC" id="1.14.99.60"/>
    </reaction>
</comment>
<comment type="cofactor">
    <cofactor evidence="9">
        <name>Fe cation</name>
        <dbReference type="ChEBI" id="CHEBI:24875"/>
    </cofactor>
    <text evidence="9">Binds 2 iron ions per subunit.</text>
</comment>
<feature type="binding site" evidence="9">
    <location>
        <position position="94"/>
    </location>
    <ligand>
        <name>Fe cation</name>
        <dbReference type="ChEBI" id="CHEBI:24875"/>
        <label>1</label>
    </ligand>
</feature>
<dbReference type="Gene3D" id="1.20.1260.10">
    <property type="match status" value="1"/>
</dbReference>
<evidence type="ECO:0000256" key="4">
    <source>
        <dbReference type="ARBA" id="ARBA00022723"/>
    </source>
</evidence>
<keyword evidence="3 9" id="KW-0831">Ubiquinone biosynthesis</keyword>
<evidence type="ECO:0000256" key="6">
    <source>
        <dbReference type="ARBA" id="ARBA00023004"/>
    </source>
</evidence>
<evidence type="ECO:0000256" key="1">
    <source>
        <dbReference type="ARBA" id="ARBA00004749"/>
    </source>
</evidence>
<evidence type="ECO:0000256" key="5">
    <source>
        <dbReference type="ARBA" id="ARBA00023002"/>
    </source>
</evidence>
<keyword evidence="11" id="KW-1185">Reference proteome</keyword>
<keyword evidence="8 9" id="KW-0472">Membrane</keyword>
<feature type="binding site" evidence="9">
    <location>
        <position position="61"/>
    </location>
    <ligand>
        <name>Fe cation</name>
        <dbReference type="ChEBI" id="CHEBI:24875"/>
        <label>1</label>
    </ligand>
</feature>
<evidence type="ECO:0000256" key="9">
    <source>
        <dbReference type="HAMAP-Rule" id="MF_01658"/>
    </source>
</evidence>
<dbReference type="STRING" id="914150.TQ33_2112"/>
<feature type="binding site" evidence="9">
    <location>
        <position position="178"/>
    </location>
    <ligand>
        <name>Fe cation</name>
        <dbReference type="ChEBI" id="CHEBI:24875"/>
        <label>2</label>
    </ligand>
</feature>
<dbReference type="NCBIfam" id="NF033656">
    <property type="entry name" value="DMQ_monoox_COQ7"/>
    <property type="match status" value="1"/>
</dbReference>
<protein>
    <recommendedName>
        <fullName evidence="9">3-demethoxyubiquinol 3-hydroxylase</fullName>
        <shortName evidence="9">DMQ hydroxylase</shortName>
        <ecNumber evidence="9">1.14.99.60</ecNumber>
    </recommendedName>
    <alternativeName>
        <fullName evidence="9">2-nonaprenyl-3-methyl-6-methoxy-1,4-benzoquinol hydroxylase</fullName>
    </alternativeName>
</protein>
<evidence type="ECO:0000313" key="11">
    <source>
        <dbReference type="Proteomes" id="UP000034071"/>
    </source>
</evidence>
<gene>
    <name evidence="9" type="primary">coq7</name>
    <name evidence="10" type="ORF">TQ33_2112</name>
</gene>
<dbReference type="PANTHER" id="PTHR11237">
    <property type="entry name" value="COENZYME Q10 BIOSYNTHESIS PROTEIN 7"/>
    <property type="match status" value="1"/>
</dbReference>
<dbReference type="OrthoDB" id="5192789at2"/>
<dbReference type="InterPro" id="IPR011566">
    <property type="entry name" value="Ubq_synth_Coq7"/>
</dbReference>
<evidence type="ECO:0000256" key="7">
    <source>
        <dbReference type="ARBA" id="ARBA00023033"/>
    </source>
</evidence>
<dbReference type="AlphaFoldDB" id="A0A0F6RDK9"/>
<keyword evidence="5 9" id="KW-0560">Oxidoreductase</keyword>
<dbReference type="HAMAP" id="MF_01658">
    <property type="entry name" value="COQ7"/>
    <property type="match status" value="1"/>
</dbReference>
<feature type="binding site" evidence="9">
    <location>
        <position position="175"/>
    </location>
    <ligand>
        <name>Fe cation</name>
        <dbReference type="ChEBI" id="CHEBI:24875"/>
        <label>1</label>
    </ligand>
</feature>
<dbReference type="GO" id="GO:0006744">
    <property type="term" value="P:ubiquinone biosynthetic process"/>
    <property type="evidence" value="ECO:0007669"/>
    <property type="project" value="UniProtKB-UniRule"/>
</dbReference>
<name>A0A0F6RDK9_9GAMM</name>
<comment type="pathway">
    <text evidence="1 9">Cofactor biosynthesis; ubiquinone biosynthesis.</text>
</comment>
<proteinExistence type="inferred from homology"/>
<feature type="binding site" evidence="9">
    <location>
        <position position="175"/>
    </location>
    <ligand>
        <name>Fe cation</name>
        <dbReference type="ChEBI" id="CHEBI:24875"/>
        <label>2</label>
    </ligand>
</feature>
<dbReference type="InterPro" id="IPR047809">
    <property type="entry name" value="COQ7_proteobact"/>
</dbReference>
<keyword evidence="4 9" id="KW-0479">Metal-binding</keyword>